<proteinExistence type="inferred from homology"/>
<keyword evidence="5" id="KW-0460">Magnesium</keyword>
<dbReference type="PROSITE" id="PS01078">
    <property type="entry name" value="MOCF_BIOSYNTHESIS_1"/>
    <property type="match status" value="1"/>
</dbReference>
<dbReference type="Gene3D" id="2.40.340.10">
    <property type="entry name" value="MoeA, C-terminal, domain IV"/>
    <property type="match status" value="1"/>
</dbReference>
<dbReference type="Proteomes" id="UP000887458">
    <property type="component" value="Unassembled WGS sequence"/>
</dbReference>
<gene>
    <name evidence="7" type="ORF">DERP_009591</name>
</gene>
<reference evidence="7 8" key="1">
    <citation type="journal article" date="2018" name="J. Allergy Clin. Immunol.">
        <title>High-quality assembly of Dermatophagoides pteronyssinus genome and transcriptome reveals a wide range of novel allergens.</title>
        <authorList>
            <person name="Liu X.Y."/>
            <person name="Yang K.Y."/>
            <person name="Wang M.Q."/>
            <person name="Kwok J.S."/>
            <person name="Zeng X."/>
            <person name="Yang Z."/>
            <person name="Xiao X.J."/>
            <person name="Lau C.P."/>
            <person name="Li Y."/>
            <person name="Huang Z.M."/>
            <person name="Ba J.G."/>
            <person name="Yim A.K."/>
            <person name="Ouyang C.Y."/>
            <person name="Ngai S.M."/>
            <person name="Chan T.F."/>
            <person name="Leung E.L."/>
            <person name="Liu L."/>
            <person name="Liu Z.G."/>
            <person name="Tsui S.K."/>
        </authorList>
    </citation>
    <scope>NUCLEOTIDE SEQUENCE [LARGE SCALE GENOMIC DNA]</scope>
    <source>
        <strain evidence="7">Derp</strain>
    </source>
</reference>
<keyword evidence="5" id="KW-0808">Transferase</keyword>
<comment type="function">
    <text evidence="5">Catalyzes two steps in the biosynthesis of the molybdenum cofactor. In the first step, molybdopterin is adenylated. Subsequently, molybdate is inserted into adenylated molybdopterin and AMP is released.</text>
</comment>
<dbReference type="SUPFAM" id="SSF63867">
    <property type="entry name" value="MoeA C-terminal domain-like"/>
    <property type="match status" value="1"/>
</dbReference>
<dbReference type="Gene3D" id="2.170.190.11">
    <property type="entry name" value="Molybdopterin biosynthesis moea protein, domain 3"/>
    <property type="match status" value="1"/>
</dbReference>
<comment type="catalytic activity">
    <reaction evidence="5">
        <text>molybdopterin + ATP + H(+) = adenylyl-molybdopterin + diphosphate</text>
        <dbReference type="Rhea" id="RHEA:31331"/>
        <dbReference type="ChEBI" id="CHEBI:15378"/>
        <dbReference type="ChEBI" id="CHEBI:30616"/>
        <dbReference type="ChEBI" id="CHEBI:33019"/>
        <dbReference type="ChEBI" id="CHEBI:58698"/>
        <dbReference type="ChEBI" id="CHEBI:62727"/>
    </reaction>
</comment>
<dbReference type="CDD" id="cd00886">
    <property type="entry name" value="MogA_MoaB"/>
    <property type="match status" value="1"/>
</dbReference>
<comment type="cofactor">
    <cofactor evidence="5">
        <name>Mg(2+)</name>
        <dbReference type="ChEBI" id="CHEBI:18420"/>
    </cofactor>
</comment>
<dbReference type="InterPro" id="IPR036425">
    <property type="entry name" value="MoaB/Mog-like_dom_sf"/>
</dbReference>
<dbReference type="SMART" id="SM00852">
    <property type="entry name" value="MoCF_biosynth"/>
    <property type="match status" value="2"/>
</dbReference>
<evidence type="ECO:0000256" key="2">
    <source>
        <dbReference type="ARBA" id="ARBA00007589"/>
    </source>
</evidence>
<dbReference type="InterPro" id="IPR036135">
    <property type="entry name" value="MoeA_linker/N_sf"/>
</dbReference>
<dbReference type="PANTHER" id="PTHR10192">
    <property type="entry name" value="MOLYBDOPTERIN BIOSYNTHESIS PROTEIN"/>
    <property type="match status" value="1"/>
</dbReference>
<dbReference type="Gene3D" id="3.90.105.10">
    <property type="entry name" value="Molybdopterin biosynthesis moea protein, domain 2"/>
    <property type="match status" value="1"/>
</dbReference>
<dbReference type="InterPro" id="IPR036688">
    <property type="entry name" value="MoeA_C_domain_IV_sf"/>
</dbReference>
<protein>
    <recommendedName>
        <fullName evidence="6">MoaB/Mog domain-containing protein</fullName>
    </recommendedName>
</protein>
<comment type="pathway">
    <text evidence="1 5">Cofactor biosynthesis; molybdopterin biosynthesis.</text>
</comment>
<comment type="similarity">
    <text evidence="5">Belongs to the MoeA family.</text>
</comment>
<dbReference type="Gene3D" id="3.40.980.10">
    <property type="entry name" value="MoaB/Mog-like domain"/>
    <property type="match status" value="2"/>
</dbReference>
<evidence type="ECO:0000256" key="1">
    <source>
        <dbReference type="ARBA" id="ARBA00005046"/>
    </source>
</evidence>
<dbReference type="Pfam" id="PF00994">
    <property type="entry name" value="MoCF_biosynth"/>
    <property type="match status" value="2"/>
</dbReference>
<keyword evidence="5" id="KW-0500">Molybdenum</keyword>
<comment type="similarity">
    <text evidence="3">In the C-terminal section; belongs to the MoeA family.</text>
</comment>
<dbReference type="Pfam" id="PF03453">
    <property type="entry name" value="MoeA_N"/>
    <property type="match status" value="1"/>
</dbReference>
<dbReference type="InterPro" id="IPR005111">
    <property type="entry name" value="MoeA_C_domain_IV"/>
</dbReference>
<reference evidence="7 8" key="2">
    <citation type="journal article" date="2022" name="Mol. Biol. Evol.">
        <title>Comparative Genomics Reveals Insights into the Divergent Evolution of Astigmatic Mites and Household Pest Adaptations.</title>
        <authorList>
            <person name="Xiong Q."/>
            <person name="Wan A.T."/>
            <person name="Liu X."/>
            <person name="Fung C.S."/>
            <person name="Xiao X."/>
            <person name="Malainual N."/>
            <person name="Hou J."/>
            <person name="Wang L."/>
            <person name="Wang M."/>
            <person name="Yang K.Y."/>
            <person name="Cui Y."/>
            <person name="Leung E.L."/>
            <person name="Nong W."/>
            <person name="Shin S.K."/>
            <person name="Au S.W."/>
            <person name="Jeong K.Y."/>
            <person name="Chew F.T."/>
            <person name="Hui J.H."/>
            <person name="Leung T.F."/>
            <person name="Tungtrongchitr A."/>
            <person name="Zhong N."/>
            <person name="Liu Z."/>
            <person name="Tsui S.K."/>
        </authorList>
    </citation>
    <scope>NUCLEOTIDE SEQUENCE [LARGE SCALE GENOMIC DNA]</scope>
    <source>
        <strain evidence="7">Derp</strain>
    </source>
</reference>
<accession>A0ABQ8JAA5</accession>
<comment type="similarity">
    <text evidence="2">In the N-terminal section; belongs to the MoaB/Mog family.</text>
</comment>
<evidence type="ECO:0000256" key="5">
    <source>
        <dbReference type="RuleBase" id="RU365090"/>
    </source>
</evidence>
<comment type="caution">
    <text evidence="7">The sequence shown here is derived from an EMBL/GenBank/DDBJ whole genome shotgun (WGS) entry which is preliminary data.</text>
</comment>
<sequence length="634" mass="70720">MNTTYPCMAMYRFTILTVSDRCSRNESVDISGPLLQQLIKDYDDRFYVLDYQIVSDDKNVLKEFLIRWSNRSDVDCILTTGGTGLTSRDITPETTAEIIEKEVPGISLALISSSLSITPMAMLSRMKCGILNQTLIINLPGSYKACKECFDVIKPVLKHAIDQLKDSNEVDMLHRTMHNNLKSCKVNKEPVADRERHSPFEMISIKEAQLRIFTEIGPYFQSDRNEMVIPAKILHKAFNLVLAHDVFASVPLPPFDASTKDGYAVIAEDGKGNRNVLSKASIAGLNEVTRIDRGFCARISTGAAVPAGANAVVQVEDTELIMKTQDDEEKVINIKTIPAVGQDIRLIGSDIPVDNLNPLITKYRRLSSIDLGLIAATGAKEIKVFRRPKIAVLSTGDEIVSAGQHRSWNCVWDSNRTVLMSLLLQFEVFDLGITPDSADGILNCLNEAMQNADVIITTGGVSMGERDLLKKVLREDFNADIHFGRINLKPGKPTTFSTTTYNGKKKYIFSLPGNPVSAFVTFKIFVEPFLQLLSGKYFDFKKQKEANPMEKLLKWIKCKVVLDKPYQIDTRPEFVRAVITFSSLSFPEAKLTESNQTSSRLLNVMNSNGLLFIPSNLDGQKFLENGDFVDAILF</sequence>
<dbReference type="EMBL" id="NJHN03000058">
    <property type="protein sequence ID" value="KAH9419534.1"/>
    <property type="molecule type" value="Genomic_DNA"/>
</dbReference>
<dbReference type="InterPro" id="IPR038987">
    <property type="entry name" value="MoeA-like"/>
</dbReference>
<evidence type="ECO:0000256" key="4">
    <source>
        <dbReference type="ARBA" id="ARBA00023150"/>
    </source>
</evidence>
<name>A0ABQ8JAA5_DERPT</name>
<evidence type="ECO:0000313" key="8">
    <source>
        <dbReference type="Proteomes" id="UP000887458"/>
    </source>
</evidence>
<dbReference type="InterPro" id="IPR008284">
    <property type="entry name" value="MoCF_biosynth_CS"/>
</dbReference>
<dbReference type="InterPro" id="IPR005110">
    <property type="entry name" value="MoeA_linker/N"/>
</dbReference>
<dbReference type="PANTHER" id="PTHR10192:SF5">
    <property type="entry name" value="GEPHYRIN"/>
    <property type="match status" value="1"/>
</dbReference>
<dbReference type="SUPFAM" id="SSF53218">
    <property type="entry name" value="Molybdenum cofactor biosynthesis proteins"/>
    <property type="match status" value="2"/>
</dbReference>
<dbReference type="Pfam" id="PF03454">
    <property type="entry name" value="MoeA_C"/>
    <property type="match status" value="1"/>
</dbReference>
<organism evidence="7 8">
    <name type="scientific">Dermatophagoides pteronyssinus</name>
    <name type="common">European house dust mite</name>
    <dbReference type="NCBI Taxonomy" id="6956"/>
    <lineage>
        <taxon>Eukaryota</taxon>
        <taxon>Metazoa</taxon>
        <taxon>Ecdysozoa</taxon>
        <taxon>Arthropoda</taxon>
        <taxon>Chelicerata</taxon>
        <taxon>Arachnida</taxon>
        <taxon>Acari</taxon>
        <taxon>Acariformes</taxon>
        <taxon>Sarcoptiformes</taxon>
        <taxon>Astigmata</taxon>
        <taxon>Psoroptidia</taxon>
        <taxon>Analgoidea</taxon>
        <taxon>Pyroglyphidae</taxon>
        <taxon>Dermatophagoidinae</taxon>
        <taxon>Dermatophagoides</taxon>
    </lineage>
</organism>
<dbReference type="NCBIfam" id="TIGR00177">
    <property type="entry name" value="molyb_syn"/>
    <property type="match status" value="2"/>
</dbReference>
<comment type="catalytic activity">
    <reaction evidence="5">
        <text>adenylyl-molybdopterin + molybdate = Mo-molybdopterin + AMP + H(+)</text>
        <dbReference type="Rhea" id="RHEA:35047"/>
        <dbReference type="ChEBI" id="CHEBI:15378"/>
        <dbReference type="ChEBI" id="CHEBI:36264"/>
        <dbReference type="ChEBI" id="CHEBI:62727"/>
        <dbReference type="ChEBI" id="CHEBI:71302"/>
        <dbReference type="ChEBI" id="CHEBI:456215"/>
    </reaction>
</comment>
<evidence type="ECO:0000259" key="6">
    <source>
        <dbReference type="SMART" id="SM00852"/>
    </source>
</evidence>
<feature type="domain" description="MoaB/Mog" evidence="6">
    <location>
        <begin position="14"/>
        <end position="160"/>
    </location>
</feature>
<dbReference type="InterPro" id="IPR001453">
    <property type="entry name" value="MoaB/Mog_dom"/>
</dbReference>
<keyword evidence="5" id="KW-0479">Metal-binding</keyword>
<feature type="domain" description="MoaB/Mog" evidence="6">
    <location>
        <begin position="391"/>
        <end position="532"/>
    </location>
</feature>
<keyword evidence="4 5" id="KW-0501">Molybdenum cofactor biosynthesis</keyword>
<evidence type="ECO:0000313" key="7">
    <source>
        <dbReference type="EMBL" id="KAH9419534.1"/>
    </source>
</evidence>
<evidence type="ECO:0000256" key="3">
    <source>
        <dbReference type="ARBA" id="ARBA00008339"/>
    </source>
</evidence>
<dbReference type="CDD" id="cd00887">
    <property type="entry name" value="MoeA"/>
    <property type="match status" value="1"/>
</dbReference>
<dbReference type="SUPFAM" id="SSF63882">
    <property type="entry name" value="MoeA N-terminal region -like"/>
    <property type="match status" value="1"/>
</dbReference>
<keyword evidence="8" id="KW-1185">Reference proteome</keyword>